<keyword evidence="1" id="KW-0175">Coiled coil</keyword>
<proteinExistence type="predicted"/>
<reference evidence="2" key="1">
    <citation type="submission" date="2014-05" db="EMBL/GenBank/DDBJ databases">
        <authorList>
            <person name="Chronopoulou M."/>
        </authorList>
    </citation>
    <scope>NUCLEOTIDE SEQUENCE</scope>
    <source>
        <tissue evidence="2">Whole organism</tissue>
    </source>
</reference>
<name>A0A0K2TUI0_LEPSM</name>
<organism evidence="2">
    <name type="scientific">Lepeophtheirus salmonis</name>
    <name type="common">Salmon louse</name>
    <name type="synonym">Caligus salmonis</name>
    <dbReference type="NCBI Taxonomy" id="72036"/>
    <lineage>
        <taxon>Eukaryota</taxon>
        <taxon>Metazoa</taxon>
        <taxon>Ecdysozoa</taxon>
        <taxon>Arthropoda</taxon>
        <taxon>Crustacea</taxon>
        <taxon>Multicrustacea</taxon>
        <taxon>Hexanauplia</taxon>
        <taxon>Copepoda</taxon>
        <taxon>Siphonostomatoida</taxon>
        <taxon>Caligidae</taxon>
        <taxon>Lepeophtheirus</taxon>
    </lineage>
</organism>
<dbReference type="AlphaFoldDB" id="A0A0K2TUI0"/>
<sequence length="88" mass="9683">GGSIRLVLSQPLFIRSSLVLGSVLSVFRTGPLIFRTVGPLCSTELDLNETELDLNETELDLNETELDLNEIELDGLQSSVLNTDQHNN</sequence>
<feature type="coiled-coil region" evidence="1">
    <location>
        <begin position="47"/>
        <end position="74"/>
    </location>
</feature>
<evidence type="ECO:0000313" key="2">
    <source>
        <dbReference type="EMBL" id="CDW29061.1"/>
    </source>
</evidence>
<evidence type="ECO:0000256" key="1">
    <source>
        <dbReference type="SAM" id="Coils"/>
    </source>
</evidence>
<dbReference type="EMBL" id="HACA01011700">
    <property type="protein sequence ID" value="CDW29061.1"/>
    <property type="molecule type" value="Transcribed_RNA"/>
</dbReference>
<feature type="non-terminal residue" evidence="2">
    <location>
        <position position="1"/>
    </location>
</feature>
<protein>
    <submittedName>
        <fullName evidence="2">Uncharacterized protein</fullName>
    </submittedName>
</protein>
<accession>A0A0K2TUI0</accession>